<feature type="transmembrane region" description="Helical" evidence="7">
    <location>
        <begin position="282"/>
        <end position="305"/>
    </location>
</feature>
<evidence type="ECO:0000256" key="2">
    <source>
        <dbReference type="ARBA" id="ARBA00022448"/>
    </source>
</evidence>
<keyword evidence="9" id="KW-1185">Reference proteome</keyword>
<organism evidence="8 9">
    <name type="scientific">Zasmidium cellare ATCC 36951</name>
    <dbReference type="NCBI Taxonomy" id="1080233"/>
    <lineage>
        <taxon>Eukaryota</taxon>
        <taxon>Fungi</taxon>
        <taxon>Dikarya</taxon>
        <taxon>Ascomycota</taxon>
        <taxon>Pezizomycotina</taxon>
        <taxon>Dothideomycetes</taxon>
        <taxon>Dothideomycetidae</taxon>
        <taxon>Mycosphaerellales</taxon>
        <taxon>Mycosphaerellaceae</taxon>
        <taxon>Zasmidium</taxon>
    </lineage>
</organism>
<reference evidence="8" key="1">
    <citation type="journal article" date="2020" name="Stud. Mycol.">
        <title>101 Dothideomycetes genomes: a test case for predicting lifestyles and emergence of pathogens.</title>
        <authorList>
            <person name="Haridas S."/>
            <person name="Albert R."/>
            <person name="Binder M."/>
            <person name="Bloem J."/>
            <person name="Labutti K."/>
            <person name="Salamov A."/>
            <person name="Andreopoulos B."/>
            <person name="Baker S."/>
            <person name="Barry K."/>
            <person name="Bills G."/>
            <person name="Bluhm B."/>
            <person name="Cannon C."/>
            <person name="Castanera R."/>
            <person name="Culley D."/>
            <person name="Daum C."/>
            <person name="Ezra D."/>
            <person name="Gonzalez J."/>
            <person name="Henrissat B."/>
            <person name="Kuo A."/>
            <person name="Liang C."/>
            <person name="Lipzen A."/>
            <person name="Lutzoni F."/>
            <person name="Magnuson J."/>
            <person name="Mondo S."/>
            <person name="Nolan M."/>
            <person name="Ohm R."/>
            <person name="Pangilinan J."/>
            <person name="Park H.-J."/>
            <person name="Ramirez L."/>
            <person name="Alfaro M."/>
            <person name="Sun H."/>
            <person name="Tritt A."/>
            <person name="Yoshinaga Y."/>
            <person name="Zwiers L.-H."/>
            <person name="Turgeon B."/>
            <person name="Goodwin S."/>
            <person name="Spatafora J."/>
            <person name="Crous P."/>
            <person name="Grigoriev I."/>
        </authorList>
    </citation>
    <scope>NUCLEOTIDE SEQUENCE</scope>
    <source>
        <strain evidence="8">ATCC 36951</strain>
    </source>
</reference>
<comment type="subcellular location">
    <subcellularLocation>
        <location evidence="1">Membrane</location>
        <topology evidence="1">Multi-pass membrane protein</topology>
    </subcellularLocation>
</comment>
<feature type="transmembrane region" description="Helical" evidence="7">
    <location>
        <begin position="168"/>
        <end position="192"/>
    </location>
</feature>
<feature type="region of interest" description="Disordered" evidence="6">
    <location>
        <begin position="1"/>
        <end position="80"/>
    </location>
</feature>
<dbReference type="GeneID" id="54559203"/>
<feature type="transmembrane region" description="Helical" evidence="7">
    <location>
        <begin position="422"/>
        <end position="440"/>
    </location>
</feature>
<dbReference type="EMBL" id="ML993591">
    <property type="protein sequence ID" value="KAF2168158.1"/>
    <property type="molecule type" value="Genomic_DNA"/>
</dbReference>
<feature type="transmembrane region" description="Helical" evidence="7">
    <location>
        <begin position="523"/>
        <end position="543"/>
    </location>
</feature>
<keyword evidence="4 7" id="KW-1133">Transmembrane helix</keyword>
<evidence type="ECO:0000256" key="6">
    <source>
        <dbReference type="SAM" id="MobiDB-lite"/>
    </source>
</evidence>
<dbReference type="Proteomes" id="UP000799537">
    <property type="component" value="Unassembled WGS sequence"/>
</dbReference>
<dbReference type="AlphaFoldDB" id="A0A6A6CPK0"/>
<feature type="compositionally biased region" description="Polar residues" evidence="6">
    <location>
        <begin position="23"/>
        <end position="34"/>
    </location>
</feature>
<dbReference type="Gene3D" id="1.20.1740.10">
    <property type="entry name" value="Amino acid/polyamine transporter I"/>
    <property type="match status" value="1"/>
</dbReference>
<dbReference type="PANTHER" id="PTHR45649">
    <property type="entry name" value="AMINO-ACID PERMEASE BAT1"/>
    <property type="match status" value="1"/>
</dbReference>
<evidence type="ECO:0000256" key="3">
    <source>
        <dbReference type="ARBA" id="ARBA00022692"/>
    </source>
</evidence>
<dbReference type="GO" id="GO:0016020">
    <property type="term" value="C:membrane"/>
    <property type="evidence" value="ECO:0007669"/>
    <property type="project" value="UniProtKB-SubCell"/>
</dbReference>
<feature type="transmembrane region" description="Helical" evidence="7">
    <location>
        <begin position="493"/>
        <end position="511"/>
    </location>
</feature>
<dbReference type="Pfam" id="PF13520">
    <property type="entry name" value="AA_permease_2"/>
    <property type="match status" value="1"/>
</dbReference>
<gene>
    <name evidence="8" type="ORF">M409DRAFT_21603</name>
</gene>
<evidence type="ECO:0000313" key="9">
    <source>
        <dbReference type="Proteomes" id="UP000799537"/>
    </source>
</evidence>
<evidence type="ECO:0000313" key="8">
    <source>
        <dbReference type="EMBL" id="KAF2168158.1"/>
    </source>
</evidence>
<feature type="transmembrane region" description="Helical" evidence="7">
    <location>
        <begin position="244"/>
        <end position="262"/>
    </location>
</feature>
<sequence length="561" mass="61726">MPSSSSSSSARQPAAAPEDAILSNKTQTSTTSHELNGFDRIVDDGEAQDDDYHGHLRNSRQEDRGFTKHDKKDMKRMGKTQELRRNFRPLSTLAFTVILQGTWEVLLAASTQGLTDGGLAGLLWSYVWTFAGFSLVVISLAEMASMAPTSGGQYHWVSEFSPPKYQKLLSYFTGWMSTLSWQAGTASGPFLVGTLIQSMAYVNNPEYSGTRWQGTLCVWGITLIVLFANVYMGNAMPVFQNLMLILHVFGFLTIIVCLWVLAPRNSAEVVFTQFYNGGGWSSMGLSLMVGQISAVYACICSDAAAHMSEEIKDASVTVPKAMLGSYLMNGGLGIVFLISFLFSIVDLEGALNDDTGYPFLYVFRNAFSLPAVNALSSIVVILIFAGTLSYNLSTSRQTWSFARDAGLPFSAWIAHVHPTLEVPANAIITTCAVTFVLSLINFGSDVAFNAIISLNLVSLMITYMVSISCVLYRRIYHPELLPRARWSLGRWGVLVNGGGLCYASFAFFWCFWPNSFDPSAVDFNWSVVMFVAVALFAGVDWVVRARKVYKGPVVLVEGWRD</sequence>
<dbReference type="PANTHER" id="PTHR45649:SF4">
    <property type="entry name" value="TRANSPORTER, PUTATIVE (EUROFUNG)-RELATED"/>
    <property type="match status" value="1"/>
</dbReference>
<name>A0A6A6CPK0_ZASCE</name>
<dbReference type="InterPro" id="IPR002293">
    <property type="entry name" value="AA/rel_permease1"/>
</dbReference>
<evidence type="ECO:0008006" key="10">
    <source>
        <dbReference type="Google" id="ProtNLM"/>
    </source>
</evidence>
<keyword evidence="5 7" id="KW-0472">Membrane</keyword>
<protein>
    <recommendedName>
        <fullName evidence="10">Amino acid permease/ SLC12A domain-containing protein</fullName>
    </recommendedName>
</protein>
<dbReference type="PIRSF" id="PIRSF006060">
    <property type="entry name" value="AA_transporter"/>
    <property type="match status" value="1"/>
</dbReference>
<evidence type="ECO:0000256" key="1">
    <source>
        <dbReference type="ARBA" id="ARBA00004141"/>
    </source>
</evidence>
<evidence type="ECO:0000256" key="5">
    <source>
        <dbReference type="ARBA" id="ARBA00023136"/>
    </source>
</evidence>
<feature type="transmembrane region" description="Helical" evidence="7">
    <location>
        <begin position="446"/>
        <end position="472"/>
    </location>
</feature>
<dbReference type="OrthoDB" id="3257095at2759"/>
<evidence type="ECO:0000256" key="7">
    <source>
        <dbReference type="SAM" id="Phobius"/>
    </source>
</evidence>
<feature type="transmembrane region" description="Helical" evidence="7">
    <location>
        <begin position="212"/>
        <end position="232"/>
    </location>
</feature>
<feature type="transmembrane region" description="Helical" evidence="7">
    <location>
        <begin position="326"/>
        <end position="347"/>
    </location>
</feature>
<accession>A0A6A6CPK0</accession>
<feature type="transmembrane region" description="Helical" evidence="7">
    <location>
        <begin position="123"/>
        <end position="147"/>
    </location>
</feature>
<feature type="compositionally biased region" description="Basic and acidic residues" evidence="6">
    <location>
        <begin position="50"/>
        <end position="80"/>
    </location>
</feature>
<evidence type="ECO:0000256" key="4">
    <source>
        <dbReference type="ARBA" id="ARBA00022989"/>
    </source>
</evidence>
<proteinExistence type="predicted"/>
<feature type="transmembrane region" description="Helical" evidence="7">
    <location>
        <begin position="367"/>
        <end position="390"/>
    </location>
</feature>
<keyword evidence="2" id="KW-0813">Transport</keyword>
<feature type="transmembrane region" description="Helical" evidence="7">
    <location>
        <begin position="86"/>
        <end position="103"/>
    </location>
</feature>
<keyword evidence="3 7" id="KW-0812">Transmembrane</keyword>
<dbReference type="GO" id="GO:0022857">
    <property type="term" value="F:transmembrane transporter activity"/>
    <property type="evidence" value="ECO:0007669"/>
    <property type="project" value="InterPro"/>
</dbReference>
<dbReference type="RefSeq" id="XP_033669047.1">
    <property type="nucleotide sequence ID" value="XM_033805931.1"/>
</dbReference>